<keyword evidence="2" id="KW-1185">Reference proteome</keyword>
<evidence type="ECO:0008006" key="3">
    <source>
        <dbReference type="Google" id="ProtNLM"/>
    </source>
</evidence>
<feature type="non-terminal residue" evidence="1">
    <location>
        <position position="1"/>
    </location>
</feature>
<feature type="non-terminal residue" evidence="1">
    <location>
        <position position="194"/>
    </location>
</feature>
<protein>
    <recommendedName>
        <fullName evidence="3">Ubiquitin-like protease family profile domain-containing protein</fullName>
    </recommendedName>
</protein>
<evidence type="ECO:0000313" key="2">
    <source>
        <dbReference type="Proteomes" id="UP001219934"/>
    </source>
</evidence>
<evidence type="ECO:0000313" key="1">
    <source>
        <dbReference type="EMBL" id="KAJ4934897.1"/>
    </source>
</evidence>
<proteinExistence type="predicted"/>
<dbReference type="InterPro" id="IPR038765">
    <property type="entry name" value="Papain-like_cys_pep_sf"/>
</dbReference>
<reference evidence="1" key="1">
    <citation type="submission" date="2022-11" db="EMBL/GenBank/DDBJ databases">
        <title>Chromosome-level genome of Pogonophryne albipinna.</title>
        <authorList>
            <person name="Jo E."/>
        </authorList>
    </citation>
    <scope>NUCLEOTIDE SEQUENCE</scope>
    <source>
        <strain evidence="1">SGF0006</strain>
        <tissue evidence="1">Muscle</tissue>
    </source>
</reference>
<dbReference type="EMBL" id="JAPTMU010000012">
    <property type="protein sequence ID" value="KAJ4934897.1"/>
    <property type="molecule type" value="Genomic_DNA"/>
</dbReference>
<comment type="caution">
    <text evidence="1">The sequence shown here is derived from an EMBL/GenBank/DDBJ whole genome shotgun (WGS) entry which is preliminary data.</text>
</comment>
<accession>A0AAD6FHC3</accession>
<sequence>SHLLLHQSHLLLHQPHLLLHQSHLLLHQPHLLLHQSHLLSPTCCSISLTCCSISPTCCSISLTCCSISPTCCSISPTCCSISASLICSNKYYVQEAWAGKDVHVLLSKIGPYKLFFWDITNTGPNKELESEVINAYLTLIVRKFNQRNDDQAAVIDSYAMTAIWKHTFGRIQVDPMAHTVIVGIVNENHHWMLV</sequence>
<dbReference type="AlphaFoldDB" id="A0AAD6FHC3"/>
<dbReference type="SUPFAM" id="SSF54001">
    <property type="entry name" value="Cysteine proteinases"/>
    <property type="match status" value="1"/>
</dbReference>
<name>A0AAD6FHC3_9TELE</name>
<organism evidence="1 2">
    <name type="scientific">Pogonophryne albipinna</name>
    <dbReference type="NCBI Taxonomy" id="1090488"/>
    <lineage>
        <taxon>Eukaryota</taxon>
        <taxon>Metazoa</taxon>
        <taxon>Chordata</taxon>
        <taxon>Craniata</taxon>
        <taxon>Vertebrata</taxon>
        <taxon>Euteleostomi</taxon>
        <taxon>Actinopterygii</taxon>
        <taxon>Neopterygii</taxon>
        <taxon>Teleostei</taxon>
        <taxon>Neoteleostei</taxon>
        <taxon>Acanthomorphata</taxon>
        <taxon>Eupercaria</taxon>
        <taxon>Perciformes</taxon>
        <taxon>Notothenioidei</taxon>
        <taxon>Pogonophryne</taxon>
    </lineage>
</organism>
<dbReference type="Proteomes" id="UP001219934">
    <property type="component" value="Unassembled WGS sequence"/>
</dbReference>
<gene>
    <name evidence="1" type="ORF">JOQ06_007678</name>
</gene>
<dbReference type="Gene3D" id="3.40.395.10">
    <property type="entry name" value="Adenoviral Proteinase, Chain A"/>
    <property type="match status" value="1"/>
</dbReference>